<accession>A0ABU8FKE6</accession>
<protein>
    <submittedName>
        <fullName evidence="2">Uncharacterized protein</fullName>
    </submittedName>
</protein>
<proteinExistence type="predicted"/>
<name>A0ABU8FKE6_9BACI</name>
<keyword evidence="1" id="KW-0472">Membrane</keyword>
<evidence type="ECO:0000313" key="2">
    <source>
        <dbReference type="EMBL" id="MEI4802160.1"/>
    </source>
</evidence>
<keyword evidence="3" id="KW-1185">Reference proteome</keyword>
<dbReference type="RefSeq" id="WP_336472739.1">
    <property type="nucleotide sequence ID" value="NZ_JBAWSX010000006.1"/>
</dbReference>
<dbReference type="Proteomes" id="UP001372526">
    <property type="component" value="Unassembled WGS sequence"/>
</dbReference>
<reference evidence="2 3" key="1">
    <citation type="submission" date="2024-01" db="EMBL/GenBank/DDBJ databases">
        <title>Seven novel Bacillus-like species.</title>
        <authorList>
            <person name="Liu G."/>
        </authorList>
    </citation>
    <scope>NUCLEOTIDE SEQUENCE [LARGE SCALE GENOMIC DNA]</scope>
    <source>
        <strain evidence="2 3">FJAT-51639</strain>
    </source>
</reference>
<sequence length="106" mass="12294">MEKNFIIVGISSIVLVAIMLLTCPKEADFQKHLEDKYSIVCNEVDFNCTQKKDQKEEKMEFVSKDVRNGVFFIKIEQTFQTETKIKKTYSAVGIFGMFLFSSEKTF</sequence>
<keyword evidence="1" id="KW-0812">Transmembrane</keyword>
<gene>
    <name evidence="2" type="ORF">WAZ07_12680</name>
</gene>
<evidence type="ECO:0000313" key="3">
    <source>
        <dbReference type="Proteomes" id="UP001372526"/>
    </source>
</evidence>
<evidence type="ECO:0000256" key="1">
    <source>
        <dbReference type="SAM" id="Phobius"/>
    </source>
</evidence>
<keyword evidence="1" id="KW-1133">Transmembrane helix</keyword>
<comment type="caution">
    <text evidence="2">The sequence shown here is derived from an EMBL/GenBank/DDBJ whole genome shotgun (WGS) entry which is preliminary data.</text>
</comment>
<feature type="transmembrane region" description="Helical" evidence="1">
    <location>
        <begin position="6"/>
        <end position="23"/>
    </location>
</feature>
<organism evidence="2 3">
    <name type="scientific">Bacillus bruguierae</name>
    <dbReference type="NCBI Taxonomy" id="3127667"/>
    <lineage>
        <taxon>Bacteria</taxon>
        <taxon>Bacillati</taxon>
        <taxon>Bacillota</taxon>
        <taxon>Bacilli</taxon>
        <taxon>Bacillales</taxon>
        <taxon>Bacillaceae</taxon>
        <taxon>Bacillus</taxon>
    </lineage>
</organism>
<dbReference type="EMBL" id="JBAWSX010000006">
    <property type="protein sequence ID" value="MEI4802160.1"/>
    <property type="molecule type" value="Genomic_DNA"/>
</dbReference>